<reference evidence="1" key="1">
    <citation type="submission" date="2021-02" db="EMBL/GenBank/DDBJ databases">
        <authorList>
            <person name="Nowell W R."/>
        </authorList>
    </citation>
    <scope>NUCLEOTIDE SEQUENCE</scope>
</reference>
<comment type="caution">
    <text evidence="1">The sequence shown here is derived from an EMBL/GenBank/DDBJ whole genome shotgun (WGS) entry which is preliminary data.</text>
</comment>
<proteinExistence type="predicted"/>
<dbReference type="EMBL" id="CAJOAZ010023868">
    <property type="protein sequence ID" value="CAF4379337.1"/>
    <property type="molecule type" value="Genomic_DNA"/>
</dbReference>
<dbReference type="Proteomes" id="UP000663844">
    <property type="component" value="Unassembled WGS sequence"/>
</dbReference>
<gene>
    <name evidence="1" type="ORF">OXD698_LOCUS50284</name>
</gene>
<name>A0A820MR66_9BILA</name>
<organism evidence="1 2">
    <name type="scientific">Adineta steineri</name>
    <dbReference type="NCBI Taxonomy" id="433720"/>
    <lineage>
        <taxon>Eukaryota</taxon>
        <taxon>Metazoa</taxon>
        <taxon>Spiralia</taxon>
        <taxon>Gnathifera</taxon>
        <taxon>Rotifera</taxon>
        <taxon>Eurotatoria</taxon>
        <taxon>Bdelloidea</taxon>
        <taxon>Adinetida</taxon>
        <taxon>Adinetidae</taxon>
        <taxon>Adineta</taxon>
    </lineage>
</organism>
<protein>
    <submittedName>
        <fullName evidence="1">Uncharacterized protein</fullName>
    </submittedName>
</protein>
<feature type="non-terminal residue" evidence="1">
    <location>
        <position position="1"/>
    </location>
</feature>
<accession>A0A820MR66</accession>
<evidence type="ECO:0000313" key="2">
    <source>
        <dbReference type="Proteomes" id="UP000663844"/>
    </source>
</evidence>
<evidence type="ECO:0000313" key="1">
    <source>
        <dbReference type="EMBL" id="CAF4379337.1"/>
    </source>
</evidence>
<sequence>GYSLPSTTTVEKNIPPKIKQTTTTTTTIKL</sequence>
<dbReference type="AlphaFoldDB" id="A0A820MR66"/>